<accession>A0A5B9PF95</accession>
<keyword evidence="8 10" id="KW-0472">Membrane</keyword>
<evidence type="ECO:0000313" key="13">
    <source>
        <dbReference type="Proteomes" id="UP000322214"/>
    </source>
</evidence>
<feature type="transmembrane region" description="Helical" evidence="10">
    <location>
        <begin position="369"/>
        <end position="389"/>
    </location>
</feature>
<dbReference type="AlphaFoldDB" id="A0A5B9PF95"/>
<organism evidence="12 13">
    <name type="scientific">Mariniblastus fucicola</name>
    <dbReference type="NCBI Taxonomy" id="980251"/>
    <lineage>
        <taxon>Bacteria</taxon>
        <taxon>Pseudomonadati</taxon>
        <taxon>Planctomycetota</taxon>
        <taxon>Planctomycetia</taxon>
        <taxon>Pirellulales</taxon>
        <taxon>Pirellulaceae</taxon>
        <taxon>Mariniblastus</taxon>
    </lineage>
</organism>
<dbReference type="GO" id="GO:0004674">
    <property type="term" value="F:protein serine/threonine kinase activity"/>
    <property type="evidence" value="ECO:0007669"/>
    <property type="project" value="UniProtKB-EC"/>
</dbReference>
<evidence type="ECO:0000256" key="10">
    <source>
        <dbReference type="SAM" id="Phobius"/>
    </source>
</evidence>
<evidence type="ECO:0000256" key="5">
    <source>
        <dbReference type="ARBA" id="ARBA00022777"/>
    </source>
</evidence>
<evidence type="ECO:0000256" key="3">
    <source>
        <dbReference type="ARBA" id="ARBA00022692"/>
    </source>
</evidence>
<keyword evidence="6 9" id="KW-0067">ATP-binding</keyword>
<dbReference type="GO" id="GO:0005524">
    <property type="term" value="F:ATP binding"/>
    <property type="evidence" value="ECO:0007669"/>
    <property type="project" value="UniProtKB-UniRule"/>
</dbReference>
<keyword evidence="7 10" id="KW-1133">Transmembrane helix</keyword>
<feature type="transmembrane region" description="Helical" evidence="10">
    <location>
        <begin position="486"/>
        <end position="505"/>
    </location>
</feature>
<evidence type="ECO:0000259" key="11">
    <source>
        <dbReference type="PROSITE" id="PS50011"/>
    </source>
</evidence>
<feature type="domain" description="Protein kinase" evidence="11">
    <location>
        <begin position="93"/>
        <end position="359"/>
    </location>
</feature>
<dbReference type="InterPro" id="IPR010432">
    <property type="entry name" value="RDD"/>
</dbReference>
<dbReference type="RefSeq" id="WP_075083380.1">
    <property type="nucleotide sequence ID" value="NZ_CP042912.1"/>
</dbReference>
<gene>
    <name evidence="12" type="primary">prkC_17</name>
    <name evidence="12" type="ORF">MFFC18_32020</name>
</gene>
<dbReference type="InterPro" id="IPR008271">
    <property type="entry name" value="Ser/Thr_kinase_AS"/>
</dbReference>
<keyword evidence="5 12" id="KW-0418">Kinase</keyword>
<dbReference type="Pfam" id="PF06271">
    <property type="entry name" value="RDD"/>
    <property type="match status" value="1"/>
</dbReference>
<dbReference type="InterPro" id="IPR017441">
    <property type="entry name" value="Protein_kinase_ATP_BS"/>
</dbReference>
<dbReference type="KEGG" id="mff:MFFC18_32020"/>
<evidence type="ECO:0000256" key="8">
    <source>
        <dbReference type="ARBA" id="ARBA00023136"/>
    </source>
</evidence>
<dbReference type="PROSITE" id="PS50011">
    <property type="entry name" value="PROTEIN_KINASE_DOM"/>
    <property type="match status" value="1"/>
</dbReference>
<dbReference type="CDD" id="cd14014">
    <property type="entry name" value="STKc_PknB_like"/>
    <property type="match status" value="1"/>
</dbReference>
<keyword evidence="4 9" id="KW-0547">Nucleotide-binding</keyword>
<dbReference type="Proteomes" id="UP000322214">
    <property type="component" value="Chromosome"/>
</dbReference>
<dbReference type="Pfam" id="PF00069">
    <property type="entry name" value="Pkinase"/>
    <property type="match status" value="1"/>
</dbReference>
<proteinExistence type="predicted"/>
<feature type="transmembrane region" description="Helical" evidence="10">
    <location>
        <begin position="462"/>
        <end position="480"/>
    </location>
</feature>
<dbReference type="STRING" id="980251.GCA_001642875_00597"/>
<dbReference type="InterPro" id="IPR011009">
    <property type="entry name" value="Kinase-like_dom_sf"/>
</dbReference>
<evidence type="ECO:0000256" key="9">
    <source>
        <dbReference type="PROSITE-ProRule" id="PRU10141"/>
    </source>
</evidence>
<keyword evidence="13" id="KW-1185">Reference proteome</keyword>
<dbReference type="GO" id="GO:0016020">
    <property type="term" value="C:membrane"/>
    <property type="evidence" value="ECO:0007669"/>
    <property type="project" value="UniProtKB-SubCell"/>
</dbReference>
<keyword evidence="3 10" id="KW-0812">Transmembrane</keyword>
<evidence type="ECO:0000256" key="6">
    <source>
        <dbReference type="ARBA" id="ARBA00022840"/>
    </source>
</evidence>
<dbReference type="SMART" id="SM00220">
    <property type="entry name" value="S_TKc"/>
    <property type="match status" value="1"/>
</dbReference>
<dbReference type="Gene3D" id="1.10.510.10">
    <property type="entry name" value="Transferase(Phosphotransferase) domain 1"/>
    <property type="match status" value="1"/>
</dbReference>
<evidence type="ECO:0000313" key="12">
    <source>
        <dbReference type="EMBL" id="QEG23306.1"/>
    </source>
</evidence>
<evidence type="ECO:0000256" key="1">
    <source>
        <dbReference type="ARBA" id="ARBA00004141"/>
    </source>
</evidence>
<comment type="subcellular location">
    <subcellularLocation>
        <location evidence="1">Membrane</location>
        <topology evidence="1">Multi-pass membrane protein</topology>
    </subcellularLocation>
</comment>
<dbReference type="PANTHER" id="PTHR43289">
    <property type="entry name" value="MITOGEN-ACTIVATED PROTEIN KINASE KINASE KINASE 20-RELATED"/>
    <property type="match status" value="1"/>
</dbReference>
<keyword evidence="2 12" id="KW-0808">Transferase</keyword>
<name>A0A5B9PF95_9BACT</name>
<protein>
    <submittedName>
        <fullName evidence="12">Serine/threonine-protein kinase PrkC</fullName>
        <ecNumber evidence="12">2.7.11.1</ecNumber>
    </submittedName>
</protein>
<dbReference type="EC" id="2.7.11.1" evidence="12"/>
<dbReference type="PROSITE" id="PS00108">
    <property type="entry name" value="PROTEIN_KINASE_ST"/>
    <property type="match status" value="1"/>
</dbReference>
<dbReference type="PROSITE" id="PS00107">
    <property type="entry name" value="PROTEIN_KINASE_ATP"/>
    <property type="match status" value="1"/>
</dbReference>
<sequence>MAESENTRVLYQCSCGHQMELIEDIGGQCQECGHVVSPKLLNHDLATTMTLGTLPTGPACGGTLYFENSKLETDPVEAAKLEAAMVGREFGHFKIIDPLGTGGMGHVFRALDTSLRRYVAVKILRSGVDATKESSSDGDIEMLLQEAVSQARVTHPNIVTIYYVGKHEEAPFLAMELIIGKTVAELVEDGPMPYSQLHSIASQMTSALKFSHELDIIHGDIKPSNIMLQQNGIAKLSDFGMARRVSKAEKKSVGGTPNYLAPELMQGDTPSIQSDMYALGVTLFEMTFGRLPVTVSGRTVEQWLDCHQQAPVEFPNPWPEHLAKGWQEVLSRLLAKDPADRFSSWAAVEEALEQIEPAAPIPAKRVPRLVAAAIDCTLVGLLIAPFQILRGMPAVEEYLSQSTLTAIILLLFEFGAIVAYTTLVMFWKQSPGRKLMHVRVVNEHGLTVTGQRMGTRSLMRMIVMWFITLANVSSETGGWADFAANLVLTSAVVFTLLDIGVMMLYHHGRSLHDLVSKTWVVLDTE</sequence>
<evidence type="ECO:0000256" key="4">
    <source>
        <dbReference type="ARBA" id="ARBA00022741"/>
    </source>
</evidence>
<feature type="transmembrane region" description="Helical" evidence="10">
    <location>
        <begin position="404"/>
        <end position="427"/>
    </location>
</feature>
<evidence type="ECO:0000256" key="2">
    <source>
        <dbReference type="ARBA" id="ARBA00022679"/>
    </source>
</evidence>
<dbReference type="Gene3D" id="3.30.200.20">
    <property type="entry name" value="Phosphorylase Kinase, domain 1"/>
    <property type="match status" value="1"/>
</dbReference>
<dbReference type="SUPFAM" id="SSF56112">
    <property type="entry name" value="Protein kinase-like (PK-like)"/>
    <property type="match status" value="1"/>
</dbReference>
<dbReference type="EMBL" id="CP042912">
    <property type="protein sequence ID" value="QEG23306.1"/>
    <property type="molecule type" value="Genomic_DNA"/>
</dbReference>
<feature type="binding site" evidence="9">
    <location>
        <position position="122"/>
    </location>
    <ligand>
        <name>ATP</name>
        <dbReference type="ChEBI" id="CHEBI:30616"/>
    </ligand>
</feature>
<dbReference type="InterPro" id="IPR000719">
    <property type="entry name" value="Prot_kinase_dom"/>
</dbReference>
<evidence type="ECO:0000256" key="7">
    <source>
        <dbReference type="ARBA" id="ARBA00022989"/>
    </source>
</evidence>
<dbReference type="PANTHER" id="PTHR43289:SF34">
    <property type="entry name" value="SERINE_THREONINE-PROTEIN KINASE YBDM-RELATED"/>
    <property type="match status" value="1"/>
</dbReference>
<reference evidence="12 13" key="1">
    <citation type="submission" date="2019-08" db="EMBL/GenBank/DDBJ databases">
        <title>Deep-cultivation of Planctomycetes and their phenomic and genomic characterization uncovers novel biology.</title>
        <authorList>
            <person name="Wiegand S."/>
            <person name="Jogler M."/>
            <person name="Boedeker C."/>
            <person name="Pinto D."/>
            <person name="Vollmers J."/>
            <person name="Rivas-Marin E."/>
            <person name="Kohn T."/>
            <person name="Peeters S.H."/>
            <person name="Heuer A."/>
            <person name="Rast P."/>
            <person name="Oberbeckmann S."/>
            <person name="Bunk B."/>
            <person name="Jeske O."/>
            <person name="Meyerdierks A."/>
            <person name="Storesund J.E."/>
            <person name="Kallscheuer N."/>
            <person name="Luecker S."/>
            <person name="Lage O.M."/>
            <person name="Pohl T."/>
            <person name="Merkel B.J."/>
            <person name="Hornburger P."/>
            <person name="Mueller R.-W."/>
            <person name="Bruemmer F."/>
            <person name="Labrenz M."/>
            <person name="Spormann A.M."/>
            <person name="Op den Camp H."/>
            <person name="Overmann J."/>
            <person name="Amann R."/>
            <person name="Jetten M.S.M."/>
            <person name="Mascher T."/>
            <person name="Medema M.H."/>
            <person name="Devos D.P."/>
            <person name="Kaster A.-K."/>
            <person name="Ovreas L."/>
            <person name="Rohde M."/>
            <person name="Galperin M.Y."/>
            <person name="Jogler C."/>
        </authorList>
    </citation>
    <scope>NUCLEOTIDE SEQUENCE [LARGE SCALE GENOMIC DNA]</scope>
    <source>
        <strain evidence="12 13">FC18</strain>
    </source>
</reference>